<dbReference type="InterPro" id="IPR021851">
    <property type="entry name" value="DUF3455"/>
</dbReference>
<dbReference type="AlphaFoldDB" id="A0AAD4L9I7"/>
<keyword evidence="1" id="KW-0732">Signal</keyword>
<feature type="chain" id="PRO_5041984032" description="Malate dehydrogenase" evidence="1">
    <location>
        <begin position="21"/>
        <end position="241"/>
    </location>
</feature>
<evidence type="ECO:0000313" key="2">
    <source>
        <dbReference type="EMBL" id="KAH8977354.1"/>
    </source>
</evidence>
<dbReference type="Proteomes" id="UP001201163">
    <property type="component" value="Unassembled WGS sequence"/>
</dbReference>
<keyword evidence="3" id="KW-1185">Reference proteome</keyword>
<evidence type="ECO:0000256" key="1">
    <source>
        <dbReference type="SAM" id="SignalP"/>
    </source>
</evidence>
<sequence length="241" mass="25645">MFRVALSFLPLLLLTTAGLAASSRRATPSSVPASVLAQLLPANQHQLVAPTDAPTFVALVVGFQNFTCTQQGAWASDGFAGQLFDISSLFPGSEFSQIQNDAYTDWVSQPGPSTNPFDLTFAKKVEDKYGIPLSGRHYFSPSGATGVTNPVFDFTNYGPTAGNPDAIVVADVTGHIPTPAPTGDSDSDWQAMRGVSGKFASTMFRVSTHGGEQFLIEDCQPGYPGDQAKFTAQLFFYGSKL</sequence>
<reference evidence="2" key="1">
    <citation type="submission" date="2022-01" db="EMBL/GenBank/DDBJ databases">
        <title>Comparative genomics reveals a dynamic genome evolution in the ectomycorrhizal milk-cap (Lactarius) mushrooms.</title>
        <authorList>
            <consortium name="DOE Joint Genome Institute"/>
            <person name="Lebreton A."/>
            <person name="Tang N."/>
            <person name="Kuo A."/>
            <person name="LaButti K."/>
            <person name="Drula E."/>
            <person name="Barry K."/>
            <person name="Clum A."/>
            <person name="Lipzen A."/>
            <person name="Mousain D."/>
            <person name="Ng V."/>
            <person name="Wang R."/>
            <person name="Wang X."/>
            <person name="Dai Y."/>
            <person name="Henrissat B."/>
            <person name="Grigoriev I.V."/>
            <person name="Guerin-Laguette A."/>
            <person name="Yu F."/>
            <person name="Martin F.M."/>
        </authorList>
    </citation>
    <scope>NUCLEOTIDE SEQUENCE</scope>
    <source>
        <strain evidence="2">QP</strain>
    </source>
</reference>
<name>A0AAD4L9I7_9AGAM</name>
<dbReference type="PANTHER" id="PTHR35567:SF1">
    <property type="entry name" value="CONSERVED FUNGAL PROTEIN (AFU_ORTHOLOGUE AFUA_1G14230)"/>
    <property type="match status" value="1"/>
</dbReference>
<dbReference type="EMBL" id="JAKELL010000319">
    <property type="protein sequence ID" value="KAH8977354.1"/>
    <property type="molecule type" value="Genomic_DNA"/>
</dbReference>
<feature type="signal peptide" evidence="1">
    <location>
        <begin position="1"/>
        <end position="20"/>
    </location>
</feature>
<evidence type="ECO:0008006" key="4">
    <source>
        <dbReference type="Google" id="ProtNLM"/>
    </source>
</evidence>
<accession>A0AAD4L9I7</accession>
<organism evidence="2 3">
    <name type="scientific">Lactarius akahatsu</name>
    <dbReference type="NCBI Taxonomy" id="416441"/>
    <lineage>
        <taxon>Eukaryota</taxon>
        <taxon>Fungi</taxon>
        <taxon>Dikarya</taxon>
        <taxon>Basidiomycota</taxon>
        <taxon>Agaricomycotina</taxon>
        <taxon>Agaricomycetes</taxon>
        <taxon>Russulales</taxon>
        <taxon>Russulaceae</taxon>
        <taxon>Lactarius</taxon>
    </lineage>
</organism>
<proteinExistence type="predicted"/>
<dbReference type="PANTHER" id="PTHR35567">
    <property type="entry name" value="MALATE DEHYDROGENASE (AFU_ORTHOLOGUE AFUA_2G13800)"/>
    <property type="match status" value="1"/>
</dbReference>
<gene>
    <name evidence="2" type="ORF">EDB92DRAFT_1917599</name>
</gene>
<dbReference type="Pfam" id="PF11937">
    <property type="entry name" value="DUF3455"/>
    <property type="match status" value="1"/>
</dbReference>
<protein>
    <recommendedName>
        <fullName evidence="4">Malate dehydrogenase</fullName>
    </recommendedName>
</protein>
<evidence type="ECO:0000313" key="3">
    <source>
        <dbReference type="Proteomes" id="UP001201163"/>
    </source>
</evidence>
<comment type="caution">
    <text evidence="2">The sequence shown here is derived from an EMBL/GenBank/DDBJ whole genome shotgun (WGS) entry which is preliminary data.</text>
</comment>